<reference evidence="3 4" key="1">
    <citation type="submission" date="2017-04" db="EMBL/GenBank/DDBJ databases">
        <title>Comparative genome analysis of Subtercola boreus.</title>
        <authorList>
            <person name="Cho Y.-J."/>
            <person name="Cho A."/>
            <person name="Kim O.-S."/>
            <person name="Lee J.-I."/>
        </authorList>
    </citation>
    <scope>NUCLEOTIDE SEQUENCE [LARGE SCALE GENOMIC DNA]</scope>
    <source>
        <strain evidence="3 4">P28004</strain>
    </source>
</reference>
<dbReference type="EMBL" id="NBXE01000002">
    <property type="protein sequence ID" value="RFA29663.1"/>
    <property type="molecule type" value="Genomic_DNA"/>
</dbReference>
<evidence type="ECO:0000256" key="1">
    <source>
        <dbReference type="SAM" id="MobiDB-lite"/>
    </source>
</evidence>
<dbReference type="Gene3D" id="2.60.40.2700">
    <property type="match status" value="2"/>
</dbReference>
<dbReference type="SUPFAM" id="SSF49478">
    <property type="entry name" value="Cna protein B-type domain"/>
    <property type="match status" value="1"/>
</dbReference>
<sequence length="634" mass="63806">MLAGALAALLVAGGGLESATATPNAASVPSVAPNAPAIPSPAPNAQRFAAAPTPTVSGTPRAGLTLTATIGTWKPSIEPSSYLTSWSVGGTTLTRSVNSPTLLLTAGDVGKPVTFTVVSQLPGYERLVRTSAPTAAVSAGVSLVRPGTASVTGSGLVGQTLTAVAAGWIPDPIAFTYQWSVGGRAVAGAAAKTYTPTAADAAKRVTVSITGSYPGATPATRIAALTGSVTQLGSIAGTVYASAAPVRIVTNGSVALFTGDAGRYTEPLARTVLVNGTYSFAGLVPGEYTVRFTDESTGQQAFIGGGNTAGGSTAITVTSGRQTTRNYTFSATGSISGVLTLDGPPASPDDAFVVEATSSKGFDYAVAAADGTFTISGLPGGSYTLAVHTSNNRDQVSIYNTGVYTVGPNATPGRVPVAADRTTTGIAIVMKPAPVIAGVATLKDTGSPSPYTLIEVYSVGGASDGFVDSSQTETDGRFRAPLLEPGSYKLVARPPAGEGLAVTFIGGTSFETARVFTVKNGDTVGGVTVAIPTEAVLTGVIIAQDTELPIQSDITLVPEANALDILPTTVKSTDELGRFSADGLPAGRYTIRVHPVTGSYPEAVWGEGAPGGARVITLVAGRTTDIRVVALRLY</sequence>
<gene>
    <name evidence="3" type="ORF">B7R25_01440</name>
</gene>
<comment type="caution">
    <text evidence="3">The sequence shown here is derived from an EMBL/GenBank/DDBJ whole genome shotgun (WGS) entry which is preliminary data.</text>
</comment>
<dbReference type="AlphaFoldDB" id="A0A3E0WGE5"/>
<evidence type="ECO:0000313" key="3">
    <source>
        <dbReference type="EMBL" id="RFA29663.1"/>
    </source>
</evidence>
<evidence type="ECO:0000313" key="4">
    <source>
        <dbReference type="Proteomes" id="UP000257080"/>
    </source>
</evidence>
<feature type="region of interest" description="Disordered" evidence="1">
    <location>
        <begin position="37"/>
        <end position="61"/>
    </location>
</feature>
<protein>
    <recommendedName>
        <fullName evidence="5">Alpha-amylase</fullName>
    </recommendedName>
</protein>
<proteinExistence type="predicted"/>
<feature type="chain" id="PRO_5017571392" description="Alpha-amylase" evidence="2">
    <location>
        <begin position="22"/>
        <end position="634"/>
    </location>
</feature>
<dbReference type="Proteomes" id="UP000257080">
    <property type="component" value="Unassembled WGS sequence"/>
</dbReference>
<organism evidence="3 4">
    <name type="scientific">Subtercola boreus</name>
    <dbReference type="NCBI Taxonomy" id="120213"/>
    <lineage>
        <taxon>Bacteria</taxon>
        <taxon>Bacillati</taxon>
        <taxon>Actinomycetota</taxon>
        <taxon>Actinomycetes</taxon>
        <taxon>Micrococcales</taxon>
        <taxon>Microbacteriaceae</taxon>
        <taxon>Subtercola</taxon>
    </lineage>
</organism>
<name>A0A3E0WGE5_9MICO</name>
<accession>A0A3E0WGE5</accession>
<feature type="signal peptide" evidence="2">
    <location>
        <begin position="1"/>
        <end position="21"/>
    </location>
</feature>
<evidence type="ECO:0000256" key="2">
    <source>
        <dbReference type="SAM" id="SignalP"/>
    </source>
</evidence>
<evidence type="ECO:0008006" key="5">
    <source>
        <dbReference type="Google" id="ProtNLM"/>
    </source>
</evidence>
<keyword evidence="2" id="KW-0732">Signal</keyword>
<dbReference type="Gene3D" id="2.60.40.1120">
    <property type="entry name" value="Carboxypeptidase-like, regulatory domain"/>
    <property type="match status" value="2"/>
</dbReference>